<dbReference type="EMBL" id="CAJZBQ010000033">
    <property type="protein sequence ID" value="CAG9323182.1"/>
    <property type="molecule type" value="Genomic_DNA"/>
</dbReference>
<name>A0AAU9J894_9CILI</name>
<evidence type="ECO:0000313" key="1">
    <source>
        <dbReference type="EMBL" id="CAG9323182.1"/>
    </source>
</evidence>
<reference evidence="1" key="1">
    <citation type="submission" date="2021-09" db="EMBL/GenBank/DDBJ databases">
        <authorList>
            <consortium name="AG Swart"/>
            <person name="Singh M."/>
            <person name="Singh A."/>
            <person name="Seah K."/>
            <person name="Emmerich C."/>
        </authorList>
    </citation>
    <scope>NUCLEOTIDE SEQUENCE</scope>
    <source>
        <strain evidence="1">ATCC30299</strain>
    </source>
</reference>
<evidence type="ECO:0000313" key="2">
    <source>
        <dbReference type="Proteomes" id="UP001162131"/>
    </source>
</evidence>
<comment type="caution">
    <text evidence="1">The sequence shown here is derived from an EMBL/GenBank/DDBJ whole genome shotgun (WGS) entry which is preliminary data.</text>
</comment>
<accession>A0AAU9J894</accession>
<evidence type="ECO:0008006" key="3">
    <source>
        <dbReference type="Google" id="ProtNLM"/>
    </source>
</evidence>
<dbReference type="Proteomes" id="UP001162131">
    <property type="component" value="Unassembled WGS sequence"/>
</dbReference>
<dbReference type="AlphaFoldDB" id="A0AAU9J894"/>
<keyword evidence="2" id="KW-1185">Reference proteome</keyword>
<proteinExistence type="predicted"/>
<gene>
    <name evidence="1" type="ORF">BSTOLATCC_MIC33083</name>
</gene>
<sequence>MILFSKFNIYLWKLQLKLKVLFILKRFTFSELNNISKNMKNKGYLFYCRLWIFNLKISFQIMQKLKKSTFTSLFL</sequence>
<organism evidence="1 2">
    <name type="scientific">Blepharisma stoltei</name>
    <dbReference type="NCBI Taxonomy" id="1481888"/>
    <lineage>
        <taxon>Eukaryota</taxon>
        <taxon>Sar</taxon>
        <taxon>Alveolata</taxon>
        <taxon>Ciliophora</taxon>
        <taxon>Postciliodesmatophora</taxon>
        <taxon>Heterotrichea</taxon>
        <taxon>Heterotrichida</taxon>
        <taxon>Blepharismidae</taxon>
        <taxon>Blepharisma</taxon>
    </lineage>
</organism>
<protein>
    <recommendedName>
        <fullName evidence="3">Ribosomal protein L20</fullName>
    </recommendedName>
</protein>